<gene>
    <name evidence="11" type="primary">Dere\GG14805</name>
    <name evidence="11" type="ORF">Dere_GG14805</name>
</gene>
<proteinExistence type="inferred from homology"/>
<evidence type="ECO:0000256" key="9">
    <source>
        <dbReference type="SAM" id="SignalP"/>
    </source>
</evidence>
<dbReference type="PROSITE" id="PS50866">
    <property type="entry name" value="GOLD"/>
    <property type="match status" value="1"/>
</dbReference>
<name>B3P044_DROER</name>
<accession>B3P044</accession>
<keyword evidence="7 8" id="KW-0472">Membrane</keyword>
<dbReference type="InterPro" id="IPR009038">
    <property type="entry name" value="GOLD_dom"/>
</dbReference>
<dbReference type="Proteomes" id="UP000008711">
    <property type="component" value="Unassembled WGS sequence"/>
</dbReference>
<dbReference type="AlphaFoldDB" id="B3P044"/>
<evidence type="ECO:0000259" key="10">
    <source>
        <dbReference type="PROSITE" id="PS50866"/>
    </source>
</evidence>
<comment type="similarity">
    <text evidence="2">Belongs to the EMP24/GP25L family.</text>
</comment>
<sequence length="351" mass="40444">MERTIIFLVLLLGILHGTCGLYFTMRETKRKCFIQTTPNETDLLVHYVFEVEDSSSGGFMPAPPLLGMHVEVRDSMDKVVLSRVYKSEARLKFTTHWPGDHQICLQSNSSAWFEGALLRVHLDIETGERTVDYENVRRLYNLDSMQLRILQLKNQAEDISRNQNYQRFQMERFRRTCDNIYFNIVCFSVAQVVILLLLWGIQYHLLFRQPSLYLAFCQILWESELSRLRTPEAFRALITIVGTNSQGLTSKAFAQWISQLADPDSTDELFLMTDKVRAKVEEFVGKFLCKPASQIPENVKGSFYASNVQLAKLLSSAQRNRSVHLKGDHFLLVCECEDCKAEKSNTIDTQS</sequence>
<dbReference type="GO" id="GO:0016020">
    <property type="term" value="C:membrane"/>
    <property type="evidence" value="ECO:0007669"/>
    <property type="project" value="UniProtKB-SubCell"/>
</dbReference>
<dbReference type="HOGENOM" id="CLU_066963_2_0_1"/>
<comment type="subcellular location">
    <subcellularLocation>
        <location evidence="1">Membrane</location>
        <topology evidence="1">Single-pass type I membrane protein</topology>
    </subcellularLocation>
</comment>
<dbReference type="PhylomeDB" id="B3P044"/>
<protein>
    <submittedName>
        <fullName evidence="11">GG14805</fullName>
    </submittedName>
</protein>
<dbReference type="OMA" id="DHRICLQ"/>
<evidence type="ECO:0000256" key="7">
    <source>
        <dbReference type="ARBA" id="ARBA00023136"/>
    </source>
</evidence>
<dbReference type="eggNOG" id="KOG1690">
    <property type="taxonomic scope" value="Eukaryota"/>
</dbReference>
<dbReference type="PANTHER" id="PTHR22811">
    <property type="entry name" value="TRANSMEMBRANE EMP24 DOMAIN-CONTAINING PROTEIN"/>
    <property type="match status" value="1"/>
</dbReference>
<reference evidence="11 12" key="2">
    <citation type="journal article" date="2008" name="Bioinformatics">
        <title>Assembly reconciliation.</title>
        <authorList>
            <person name="Zimin A.V."/>
            <person name="Smith D.R."/>
            <person name="Sutton G."/>
            <person name="Yorke J.A."/>
        </authorList>
    </citation>
    <scope>NUCLEOTIDE SEQUENCE [LARGE SCALE GENOMIC DNA]</scope>
    <source>
        <strain evidence="11 12">TSC#14021-0224.01</strain>
    </source>
</reference>
<feature type="domain" description="GOLD" evidence="10">
    <location>
        <begin position="30"/>
        <end position="126"/>
    </location>
</feature>
<evidence type="ECO:0000313" key="12">
    <source>
        <dbReference type="Proteomes" id="UP000008711"/>
    </source>
</evidence>
<dbReference type="InterPro" id="IPR015720">
    <property type="entry name" value="Emp24-like"/>
</dbReference>
<keyword evidence="3" id="KW-0217">Developmental protein</keyword>
<feature type="transmembrane region" description="Helical" evidence="8">
    <location>
        <begin position="180"/>
        <end position="201"/>
    </location>
</feature>
<evidence type="ECO:0000256" key="4">
    <source>
        <dbReference type="ARBA" id="ARBA00022692"/>
    </source>
</evidence>
<feature type="chain" id="PRO_5002793290" evidence="9">
    <location>
        <begin position="21"/>
        <end position="351"/>
    </location>
</feature>
<evidence type="ECO:0000256" key="6">
    <source>
        <dbReference type="ARBA" id="ARBA00022989"/>
    </source>
</evidence>
<organism evidence="11 12">
    <name type="scientific">Drosophila erecta</name>
    <name type="common">Fruit fly</name>
    <dbReference type="NCBI Taxonomy" id="7220"/>
    <lineage>
        <taxon>Eukaryota</taxon>
        <taxon>Metazoa</taxon>
        <taxon>Ecdysozoa</taxon>
        <taxon>Arthropoda</taxon>
        <taxon>Hexapoda</taxon>
        <taxon>Insecta</taxon>
        <taxon>Pterygota</taxon>
        <taxon>Neoptera</taxon>
        <taxon>Endopterygota</taxon>
        <taxon>Diptera</taxon>
        <taxon>Brachycera</taxon>
        <taxon>Muscomorpha</taxon>
        <taxon>Ephydroidea</taxon>
        <taxon>Drosophilidae</taxon>
        <taxon>Drosophila</taxon>
        <taxon>Sophophora</taxon>
    </lineage>
</organism>
<keyword evidence="6 8" id="KW-1133">Transmembrane helix</keyword>
<dbReference type="Pfam" id="PF01105">
    <property type="entry name" value="EMP24_GP25L"/>
    <property type="match status" value="1"/>
</dbReference>
<dbReference type="SMART" id="SM01190">
    <property type="entry name" value="EMP24_GP25L"/>
    <property type="match status" value="1"/>
</dbReference>
<keyword evidence="5 9" id="KW-0732">Signal</keyword>
<dbReference type="eggNOG" id="KOG2084">
    <property type="taxonomic scope" value="Eukaryota"/>
</dbReference>
<dbReference type="KEGG" id="der:6553539"/>
<dbReference type="EMBL" id="CH954181">
    <property type="protein sequence ID" value="EDV48280.1"/>
    <property type="molecule type" value="Genomic_DNA"/>
</dbReference>
<evidence type="ECO:0000256" key="2">
    <source>
        <dbReference type="ARBA" id="ARBA00007104"/>
    </source>
</evidence>
<reference evidence="11 12" key="1">
    <citation type="journal article" date="2007" name="Nature">
        <title>Evolution of genes and genomes on the Drosophila phylogeny.</title>
        <authorList>
            <consortium name="Drosophila 12 Genomes Consortium"/>
            <person name="Clark A.G."/>
            <person name="Eisen M.B."/>
            <person name="Smith D.R."/>
            <person name="Bergman C.M."/>
            <person name="Oliver B."/>
            <person name="Markow T.A."/>
            <person name="Kaufman T.C."/>
            <person name="Kellis M."/>
            <person name="Gelbart W."/>
            <person name="Iyer V.N."/>
            <person name="Pollard D.A."/>
            <person name="Sackton T.B."/>
            <person name="Larracuente A.M."/>
            <person name="Singh N.D."/>
            <person name="Abad J.P."/>
            <person name="Abt D.N."/>
            <person name="Adryan B."/>
            <person name="Aguade M."/>
            <person name="Akashi H."/>
            <person name="Anderson W.W."/>
            <person name="Aquadro C.F."/>
            <person name="Ardell D.H."/>
            <person name="Arguello R."/>
            <person name="Artieri C.G."/>
            <person name="Barbash D.A."/>
            <person name="Barker D."/>
            <person name="Barsanti P."/>
            <person name="Batterham P."/>
            <person name="Batzoglou S."/>
            <person name="Begun D."/>
            <person name="Bhutkar A."/>
            <person name="Blanco E."/>
            <person name="Bosak S.A."/>
            <person name="Bradley R.K."/>
            <person name="Brand A.D."/>
            <person name="Brent M.R."/>
            <person name="Brooks A.N."/>
            <person name="Brown R.H."/>
            <person name="Butlin R.K."/>
            <person name="Caggese C."/>
            <person name="Calvi B.R."/>
            <person name="Bernardo de Carvalho A."/>
            <person name="Caspi A."/>
            <person name="Castrezana S."/>
            <person name="Celniker S.E."/>
            <person name="Chang J.L."/>
            <person name="Chapple C."/>
            <person name="Chatterji S."/>
            <person name="Chinwalla A."/>
            <person name="Civetta A."/>
            <person name="Clifton S.W."/>
            <person name="Comeron J.M."/>
            <person name="Costello J.C."/>
            <person name="Coyne J.A."/>
            <person name="Daub J."/>
            <person name="David R.G."/>
            <person name="Delcher A.L."/>
            <person name="Delehaunty K."/>
            <person name="Do C.B."/>
            <person name="Ebling H."/>
            <person name="Edwards K."/>
            <person name="Eickbush T."/>
            <person name="Evans J.D."/>
            <person name="Filipski A."/>
            <person name="Findeiss S."/>
            <person name="Freyhult E."/>
            <person name="Fulton L."/>
            <person name="Fulton R."/>
            <person name="Garcia A.C."/>
            <person name="Gardiner A."/>
            <person name="Garfield D.A."/>
            <person name="Garvin B.E."/>
            <person name="Gibson G."/>
            <person name="Gilbert D."/>
            <person name="Gnerre S."/>
            <person name="Godfrey J."/>
            <person name="Good R."/>
            <person name="Gotea V."/>
            <person name="Gravely B."/>
            <person name="Greenberg A.J."/>
            <person name="Griffiths-Jones S."/>
            <person name="Gross S."/>
            <person name="Guigo R."/>
            <person name="Gustafson E.A."/>
            <person name="Haerty W."/>
            <person name="Hahn M.W."/>
            <person name="Halligan D.L."/>
            <person name="Halpern A.L."/>
            <person name="Halter G.M."/>
            <person name="Han M.V."/>
            <person name="Heger A."/>
            <person name="Hillier L."/>
            <person name="Hinrichs A.S."/>
            <person name="Holmes I."/>
            <person name="Hoskins R.A."/>
            <person name="Hubisz M.J."/>
            <person name="Hultmark D."/>
            <person name="Huntley M.A."/>
            <person name="Jaffe D.B."/>
            <person name="Jagadeeshan S."/>
            <person name="Jeck W.R."/>
            <person name="Johnson J."/>
            <person name="Jones C.D."/>
            <person name="Jordan W.C."/>
            <person name="Karpen G.H."/>
            <person name="Kataoka E."/>
            <person name="Keightley P.D."/>
            <person name="Kheradpour P."/>
            <person name="Kirkness E.F."/>
            <person name="Koerich L.B."/>
            <person name="Kristiansen K."/>
            <person name="Kudrna D."/>
            <person name="Kulathinal R.J."/>
            <person name="Kumar S."/>
            <person name="Kwok R."/>
            <person name="Lander E."/>
            <person name="Langley C.H."/>
            <person name="Lapoint R."/>
            <person name="Lazzaro B.P."/>
            <person name="Lee S.J."/>
            <person name="Levesque L."/>
            <person name="Li R."/>
            <person name="Lin C.F."/>
            <person name="Lin M.F."/>
            <person name="Lindblad-Toh K."/>
            <person name="Llopart A."/>
            <person name="Long M."/>
            <person name="Low L."/>
            <person name="Lozovsky E."/>
            <person name="Lu J."/>
            <person name="Luo M."/>
            <person name="Machado C.A."/>
            <person name="Makalowski W."/>
            <person name="Marzo M."/>
            <person name="Matsuda M."/>
            <person name="Matzkin L."/>
            <person name="McAllister B."/>
            <person name="McBride C.S."/>
            <person name="McKernan B."/>
            <person name="McKernan K."/>
            <person name="Mendez-Lago M."/>
            <person name="Minx P."/>
            <person name="Mollenhauer M.U."/>
            <person name="Montooth K."/>
            <person name="Mount S.M."/>
            <person name="Mu X."/>
            <person name="Myers E."/>
            <person name="Negre B."/>
            <person name="Newfeld S."/>
            <person name="Nielsen R."/>
            <person name="Noor M.A."/>
            <person name="O'Grady P."/>
            <person name="Pachter L."/>
            <person name="Papaceit M."/>
            <person name="Parisi M.J."/>
            <person name="Parisi M."/>
            <person name="Parts L."/>
            <person name="Pedersen J.S."/>
            <person name="Pesole G."/>
            <person name="Phillippy A.M."/>
            <person name="Ponting C.P."/>
            <person name="Pop M."/>
            <person name="Porcelli D."/>
            <person name="Powell J.R."/>
            <person name="Prohaska S."/>
            <person name="Pruitt K."/>
            <person name="Puig M."/>
            <person name="Quesneville H."/>
            <person name="Ram K.R."/>
            <person name="Rand D."/>
            <person name="Rasmussen M.D."/>
            <person name="Reed L.K."/>
            <person name="Reenan R."/>
            <person name="Reily A."/>
            <person name="Remington K.A."/>
            <person name="Rieger T.T."/>
            <person name="Ritchie M.G."/>
            <person name="Robin C."/>
            <person name="Rogers Y.H."/>
            <person name="Rohde C."/>
            <person name="Rozas J."/>
            <person name="Rubenfield M.J."/>
            <person name="Ruiz A."/>
            <person name="Russo S."/>
            <person name="Salzberg S.L."/>
            <person name="Sanchez-Gracia A."/>
            <person name="Saranga D.J."/>
            <person name="Sato H."/>
            <person name="Schaeffer S.W."/>
            <person name="Schatz M.C."/>
            <person name="Schlenke T."/>
            <person name="Schwartz R."/>
            <person name="Segarra C."/>
            <person name="Singh R.S."/>
            <person name="Sirot L."/>
            <person name="Sirota M."/>
            <person name="Sisneros N.B."/>
            <person name="Smith C.D."/>
            <person name="Smith T.F."/>
            <person name="Spieth J."/>
            <person name="Stage D.E."/>
            <person name="Stark A."/>
            <person name="Stephan W."/>
            <person name="Strausberg R.L."/>
            <person name="Strempel S."/>
            <person name="Sturgill D."/>
            <person name="Sutton G."/>
            <person name="Sutton G.G."/>
            <person name="Tao W."/>
            <person name="Teichmann S."/>
            <person name="Tobari Y.N."/>
            <person name="Tomimura Y."/>
            <person name="Tsolas J.M."/>
            <person name="Valente V.L."/>
            <person name="Venter E."/>
            <person name="Venter J.C."/>
            <person name="Vicario S."/>
            <person name="Vieira F.G."/>
            <person name="Vilella A.J."/>
            <person name="Villasante A."/>
            <person name="Walenz B."/>
            <person name="Wang J."/>
            <person name="Wasserman M."/>
            <person name="Watts T."/>
            <person name="Wilson D."/>
            <person name="Wilson R.K."/>
            <person name="Wing R.A."/>
            <person name="Wolfner M.F."/>
            <person name="Wong A."/>
            <person name="Wong G.K."/>
            <person name="Wu C.I."/>
            <person name="Wu G."/>
            <person name="Yamamoto D."/>
            <person name="Yang H.P."/>
            <person name="Yang S.P."/>
            <person name="Yorke J.A."/>
            <person name="Yoshida K."/>
            <person name="Zdobnov E."/>
            <person name="Zhang P."/>
            <person name="Zhang Y."/>
            <person name="Zimin A.V."/>
            <person name="Baldwin J."/>
            <person name="Abdouelleil A."/>
            <person name="Abdulkadir J."/>
            <person name="Abebe A."/>
            <person name="Abera B."/>
            <person name="Abreu J."/>
            <person name="Acer S.C."/>
            <person name="Aftuck L."/>
            <person name="Alexander A."/>
            <person name="An P."/>
            <person name="Anderson E."/>
            <person name="Anderson S."/>
            <person name="Arachi H."/>
            <person name="Azer M."/>
            <person name="Bachantsang P."/>
            <person name="Barry A."/>
            <person name="Bayul T."/>
            <person name="Berlin A."/>
            <person name="Bessette D."/>
            <person name="Bloom T."/>
            <person name="Blye J."/>
            <person name="Boguslavskiy L."/>
            <person name="Bonnet C."/>
            <person name="Boukhgalter B."/>
            <person name="Bourzgui I."/>
            <person name="Brown A."/>
            <person name="Cahill P."/>
            <person name="Channer S."/>
            <person name="Cheshatsang Y."/>
            <person name="Chuda L."/>
            <person name="Citroen M."/>
            <person name="Collymore A."/>
            <person name="Cooke P."/>
            <person name="Costello M."/>
            <person name="D'Aco K."/>
            <person name="Daza R."/>
            <person name="De Haan G."/>
            <person name="DeGray S."/>
            <person name="DeMaso C."/>
            <person name="Dhargay N."/>
            <person name="Dooley K."/>
            <person name="Dooley E."/>
            <person name="Doricent M."/>
            <person name="Dorje P."/>
            <person name="Dorjee K."/>
            <person name="Dupes A."/>
            <person name="Elong R."/>
            <person name="Falk J."/>
            <person name="Farina A."/>
            <person name="Faro S."/>
            <person name="Ferguson D."/>
            <person name="Fisher S."/>
            <person name="Foley C.D."/>
            <person name="Franke A."/>
            <person name="Friedrich D."/>
            <person name="Gadbois L."/>
            <person name="Gearin G."/>
            <person name="Gearin C.R."/>
            <person name="Giannoukos G."/>
            <person name="Goode T."/>
            <person name="Graham J."/>
            <person name="Grandbois E."/>
            <person name="Grewal S."/>
            <person name="Gyaltsen K."/>
            <person name="Hafez N."/>
            <person name="Hagos B."/>
            <person name="Hall J."/>
            <person name="Henson C."/>
            <person name="Hollinger A."/>
            <person name="Honan T."/>
            <person name="Huard M.D."/>
            <person name="Hughes L."/>
            <person name="Hurhula B."/>
            <person name="Husby M.E."/>
            <person name="Kamat A."/>
            <person name="Kanga B."/>
            <person name="Kashin S."/>
            <person name="Khazanovich D."/>
            <person name="Kisner P."/>
            <person name="Lance K."/>
            <person name="Lara M."/>
            <person name="Lee W."/>
            <person name="Lennon N."/>
            <person name="Letendre F."/>
            <person name="LeVine R."/>
            <person name="Lipovsky A."/>
            <person name="Liu X."/>
            <person name="Liu J."/>
            <person name="Liu S."/>
            <person name="Lokyitsang T."/>
            <person name="Lokyitsang Y."/>
            <person name="Lubonja R."/>
            <person name="Lui A."/>
            <person name="MacDonald P."/>
            <person name="Magnisalis V."/>
            <person name="Maru K."/>
            <person name="Matthews C."/>
            <person name="McCusker W."/>
            <person name="McDonough S."/>
            <person name="Mehta T."/>
            <person name="Meldrim J."/>
            <person name="Meneus L."/>
            <person name="Mihai O."/>
            <person name="Mihalev A."/>
            <person name="Mihova T."/>
            <person name="Mittelman R."/>
            <person name="Mlenga V."/>
            <person name="Montmayeur A."/>
            <person name="Mulrain L."/>
            <person name="Navidi A."/>
            <person name="Naylor J."/>
            <person name="Negash T."/>
            <person name="Nguyen T."/>
            <person name="Nguyen N."/>
            <person name="Nicol R."/>
            <person name="Norbu C."/>
            <person name="Norbu N."/>
            <person name="Novod N."/>
            <person name="O'Neill B."/>
            <person name="Osman S."/>
            <person name="Markiewicz E."/>
            <person name="Oyono O.L."/>
            <person name="Patti C."/>
            <person name="Phunkhang P."/>
            <person name="Pierre F."/>
            <person name="Priest M."/>
            <person name="Raghuraman S."/>
            <person name="Rege F."/>
            <person name="Reyes R."/>
            <person name="Rise C."/>
            <person name="Rogov P."/>
            <person name="Ross K."/>
            <person name="Ryan E."/>
            <person name="Settipalli S."/>
            <person name="Shea T."/>
            <person name="Sherpa N."/>
            <person name="Shi L."/>
            <person name="Shih D."/>
            <person name="Sparrow T."/>
            <person name="Spaulding J."/>
            <person name="Stalker J."/>
            <person name="Stange-Thomann N."/>
            <person name="Stavropoulos S."/>
            <person name="Stone C."/>
            <person name="Strader C."/>
            <person name="Tesfaye S."/>
            <person name="Thomson T."/>
            <person name="Thoulutsang Y."/>
            <person name="Thoulutsang D."/>
            <person name="Topham K."/>
            <person name="Topping I."/>
            <person name="Tsamla T."/>
            <person name="Vassiliev H."/>
            <person name="Vo A."/>
            <person name="Wangchuk T."/>
            <person name="Wangdi T."/>
            <person name="Weiand M."/>
            <person name="Wilkinson J."/>
            <person name="Wilson A."/>
            <person name="Yadav S."/>
            <person name="Young G."/>
            <person name="Yu Q."/>
            <person name="Zembek L."/>
            <person name="Zhong D."/>
            <person name="Zimmer A."/>
            <person name="Zwirko Z."/>
            <person name="Jaffe D.B."/>
            <person name="Alvarez P."/>
            <person name="Brockman W."/>
            <person name="Butler J."/>
            <person name="Chin C."/>
            <person name="Gnerre S."/>
            <person name="Grabherr M."/>
            <person name="Kleber M."/>
            <person name="Mauceli E."/>
            <person name="MacCallum I."/>
        </authorList>
    </citation>
    <scope>NUCLEOTIDE SEQUENCE [LARGE SCALE GENOMIC DNA]</scope>
    <source>
        <strain evidence="11 12">TSC#14021-0224.01</strain>
    </source>
</reference>
<keyword evidence="12" id="KW-1185">Reference proteome</keyword>
<evidence type="ECO:0000256" key="1">
    <source>
        <dbReference type="ARBA" id="ARBA00004479"/>
    </source>
</evidence>
<evidence type="ECO:0000256" key="8">
    <source>
        <dbReference type="SAM" id="Phobius"/>
    </source>
</evidence>
<evidence type="ECO:0000256" key="3">
    <source>
        <dbReference type="ARBA" id="ARBA00022473"/>
    </source>
</evidence>
<evidence type="ECO:0000256" key="5">
    <source>
        <dbReference type="ARBA" id="ARBA00022729"/>
    </source>
</evidence>
<feature type="signal peptide" evidence="9">
    <location>
        <begin position="1"/>
        <end position="20"/>
    </location>
</feature>
<keyword evidence="4 8" id="KW-0812">Transmembrane</keyword>
<dbReference type="OrthoDB" id="3427at2759"/>
<evidence type="ECO:0000313" key="11">
    <source>
        <dbReference type="EMBL" id="EDV48280.1"/>
    </source>
</evidence>